<dbReference type="GO" id="GO:0000460">
    <property type="term" value="P:maturation of 5.8S rRNA"/>
    <property type="evidence" value="ECO:0000318"/>
    <property type="project" value="GO_Central"/>
</dbReference>
<evidence type="ECO:0000256" key="1">
    <source>
        <dbReference type="SAM" id="MobiDB-lite"/>
    </source>
</evidence>
<dbReference type="GO" id="GO:0005634">
    <property type="term" value="C:nucleus"/>
    <property type="evidence" value="ECO:0000318"/>
    <property type="project" value="GO_Central"/>
</dbReference>
<reference evidence="2" key="2">
    <citation type="submission" date="2025-08" db="UniProtKB">
        <authorList>
            <consortium name="Ensembl"/>
        </authorList>
    </citation>
    <scope>IDENTIFICATION</scope>
</reference>
<dbReference type="Proteomes" id="UP000002280">
    <property type="component" value="Chromosome X"/>
</dbReference>
<dbReference type="PANTHER" id="PTHR15002">
    <property type="entry name" value="RIBOSOMAL BIOGENESIS PROTEIN LAS1L"/>
    <property type="match status" value="1"/>
</dbReference>
<feature type="compositionally biased region" description="Acidic residues" evidence="1">
    <location>
        <begin position="482"/>
        <end position="509"/>
    </location>
</feature>
<dbReference type="InParanoid" id="F7DMV2"/>
<protein>
    <recommendedName>
        <fullName evidence="4">LAS1 like ribosome biogenesis factor</fullName>
    </recommendedName>
</protein>
<evidence type="ECO:0000313" key="3">
    <source>
        <dbReference type="Proteomes" id="UP000002280"/>
    </source>
</evidence>
<name>F7DMV2_MONDO</name>
<dbReference type="STRING" id="13616.ENSMODP00000006397"/>
<dbReference type="FunCoup" id="F7DMV2">
    <property type="interactions" value="1077"/>
</dbReference>
<proteinExistence type="predicted"/>
<dbReference type="GeneTree" id="ENSGT00390000014785"/>
<dbReference type="HOGENOM" id="CLU_028117_0_0_1"/>
<dbReference type="Pfam" id="PF04031">
    <property type="entry name" value="Las1"/>
    <property type="match status" value="1"/>
</dbReference>
<dbReference type="Bgee" id="ENSMODG00000005195">
    <property type="expression patterns" value="Expressed in cerebellum and 19 other cell types or tissues"/>
</dbReference>
<dbReference type="PANTHER" id="PTHR15002:SF0">
    <property type="entry name" value="RIBOSOMAL BIOGENESIS PROTEIN LAS1L"/>
    <property type="match status" value="1"/>
</dbReference>
<dbReference type="Ensembl" id="ENSMODT00000006531.4">
    <property type="protein sequence ID" value="ENSMODP00000006397.3"/>
    <property type="gene ID" value="ENSMODG00000005195.4"/>
</dbReference>
<accession>F7DMV2</accession>
<dbReference type="AlphaFoldDB" id="F7DMV2"/>
<keyword evidence="3" id="KW-1185">Reference proteome</keyword>
<feature type="region of interest" description="Disordered" evidence="1">
    <location>
        <begin position="473"/>
        <end position="509"/>
    </location>
</feature>
<dbReference type="eggNOG" id="KOG2425">
    <property type="taxonomic scope" value="Eukaryota"/>
</dbReference>
<dbReference type="GO" id="GO:0004519">
    <property type="term" value="F:endonuclease activity"/>
    <property type="evidence" value="ECO:0007669"/>
    <property type="project" value="InterPro"/>
</dbReference>
<dbReference type="InterPro" id="IPR007174">
    <property type="entry name" value="Las1"/>
</dbReference>
<dbReference type="GO" id="GO:0000470">
    <property type="term" value="P:maturation of LSU-rRNA"/>
    <property type="evidence" value="ECO:0000318"/>
    <property type="project" value="GO_Central"/>
</dbReference>
<evidence type="ECO:0008006" key="4">
    <source>
        <dbReference type="Google" id="ProtNLM"/>
    </source>
</evidence>
<sequence length="623" mass="71822">MQVASRNVVAWRSKAEWEQVMVYLFCQDPELQRHALNRVSAWKSRCSNNLRLAVACTTDLVLCKFQDETSNMGSQELVLLYGMALVRFVNIITEPKQKIINIPLRRLAHEMHIPEWIVNLRHNLTHRNLPRLNTCRRGCEFVLEWLRRTYWCRQLGNNLGEPWDSGVHIREIENGEEVEIVEEFDADEETPEEEPLSEEAQKEKDLQDKIRKALLSYGEQQFKVLRRSRQLPKAVKASTKSIREVERLVGRLKKLSKENQTFVMNILLEEGFLIPTMEQLEALKIHPTEAPNLVNLLMPRAFSQFWQPLIKGLHSQPFIQELLEKMFRTLPDCADTGIRPVYLISWINELVVVYTPAGPCQKRLTSSQRSVRKSWKIGPRKFSLNWSQLLDVCLDAACWASPHLLQLVLKAMEPQLPLDSQEKLMCLCTIYTQGGNPATSDRPWEGTSSQDRPPIYTLEHLQWQVKQALLMEKGKNRQPGEKDEDEEEEEEEETESDDSSDPEVMEVDPDPIQMKEVVLKETPEMLAQKQAGLEGSPWQLCLDDINWSELPLGKIPGQTDDPDELMVDNYTLISVLDQPQINEDPDLPHTSAFGSLALRIPNMEGPLWTQNELHSLKGNIQLF</sequence>
<evidence type="ECO:0000313" key="2">
    <source>
        <dbReference type="Ensembl" id="ENSMODP00000006397.3"/>
    </source>
</evidence>
<reference evidence="2" key="3">
    <citation type="submission" date="2025-09" db="UniProtKB">
        <authorList>
            <consortium name="Ensembl"/>
        </authorList>
    </citation>
    <scope>IDENTIFICATION</scope>
</reference>
<dbReference type="OMA" id="QCNKQVS"/>
<reference evidence="2 3" key="1">
    <citation type="journal article" date="2007" name="Nature">
        <title>Genome of the marsupial Monodelphis domestica reveals innovation in non-coding sequences.</title>
        <authorList>
            <person name="Mikkelsen T.S."/>
            <person name="Wakefield M.J."/>
            <person name="Aken B."/>
            <person name="Amemiya C.T."/>
            <person name="Chang J.L."/>
            <person name="Duke S."/>
            <person name="Garber M."/>
            <person name="Gentles A.J."/>
            <person name="Goodstadt L."/>
            <person name="Heger A."/>
            <person name="Jurka J."/>
            <person name="Kamal M."/>
            <person name="Mauceli E."/>
            <person name="Searle S.M."/>
            <person name="Sharpe T."/>
            <person name="Baker M.L."/>
            <person name="Batzer M.A."/>
            <person name="Benos P.V."/>
            <person name="Belov K."/>
            <person name="Clamp M."/>
            <person name="Cook A."/>
            <person name="Cuff J."/>
            <person name="Das R."/>
            <person name="Davidow L."/>
            <person name="Deakin J.E."/>
            <person name="Fazzari M.J."/>
            <person name="Glass J.L."/>
            <person name="Grabherr M."/>
            <person name="Greally J.M."/>
            <person name="Gu W."/>
            <person name="Hore T.A."/>
            <person name="Huttley G.A."/>
            <person name="Kleber M."/>
            <person name="Jirtle R.L."/>
            <person name="Koina E."/>
            <person name="Lee J.T."/>
            <person name="Mahony S."/>
            <person name="Marra M.A."/>
            <person name="Miller R.D."/>
            <person name="Nicholls R.D."/>
            <person name="Oda M."/>
            <person name="Papenfuss A.T."/>
            <person name="Parra Z.E."/>
            <person name="Pollock D.D."/>
            <person name="Ray D.A."/>
            <person name="Schein J.E."/>
            <person name="Speed T.P."/>
            <person name="Thompson K."/>
            <person name="VandeBerg J.L."/>
            <person name="Wade C.M."/>
            <person name="Walker J.A."/>
            <person name="Waters P.D."/>
            <person name="Webber C."/>
            <person name="Weidman J.R."/>
            <person name="Xie X."/>
            <person name="Zody M.C."/>
            <person name="Baldwin J."/>
            <person name="Abdouelleil A."/>
            <person name="Abdulkadir J."/>
            <person name="Abebe A."/>
            <person name="Abera B."/>
            <person name="Abreu J."/>
            <person name="Acer S.C."/>
            <person name="Aftuck L."/>
            <person name="Alexander A."/>
            <person name="An P."/>
            <person name="Anderson E."/>
            <person name="Anderson S."/>
            <person name="Arachi H."/>
            <person name="Azer M."/>
            <person name="Bachantsang P."/>
            <person name="Barry A."/>
            <person name="Bayul T."/>
            <person name="Berlin A."/>
            <person name="Bessette D."/>
            <person name="Bloom T."/>
            <person name="Bloom T."/>
            <person name="Boguslavskiy L."/>
            <person name="Bonnet C."/>
            <person name="Boukhgalter B."/>
            <person name="Bourzgui I."/>
            <person name="Brown A."/>
            <person name="Cahill P."/>
            <person name="Channer S."/>
            <person name="Cheshatsang Y."/>
            <person name="Chuda L."/>
            <person name="Citroen M."/>
            <person name="Collymore A."/>
            <person name="Cooke P."/>
            <person name="Costello M."/>
            <person name="D'Aco K."/>
            <person name="Daza R."/>
            <person name="De Haan G."/>
            <person name="DeGray S."/>
            <person name="DeMaso C."/>
            <person name="Dhargay N."/>
            <person name="Dooley K."/>
            <person name="Dooley E."/>
            <person name="Doricent M."/>
            <person name="Dorje P."/>
            <person name="Dorjee K."/>
            <person name="Dupes A."/>
            <person name="Elong R."/>
            <person name="Falk J."/>
            <person name="Farina A."/>
            <person name="Faro S."/>
            <person name="Ferguson D."/>
            <person name="Fisher S."/>
            <person name="Foley C.D."/>
            <person name="Franke A."/>
            <person name="Friedrich D."/>
            <person name="Gadbois L."/>
            <person name="Gearin G."/>
            <person name="Gearin C.R."/>
            <person name="Giannoukos G."/>
            <person name="Goode T."/>
            <person name="Graham J."/>
            <person name="Grandbois E."/>
            <person name="Grewal S."/>
            <person name="Gyaltsen K."/>
            <person name="Hafez N."/>
            <person name="Hagos B."/>
            <person name="Hall J."/>
            <person name="Henson C."/>
            <person name="Hollinger A."/>
            <person name="Honan T."/>
            <person name="Huard M.D."/>
            <person name="Hughes L."/>
            <person name="Hurhula B."/>
            <person name="Husby M.E."/>
            <person name="Kamat A."/>
            <person name="Kanga B."/>
            <person name="Kashin S."/>
            <person name="Khazanovich D."/>
            <person name="Kisner P."/>
            <person name="Lance K."/>
            <person name="Lara M."/>
            <person name="Lee W."/>
            <person name="Lennon N."/>
            <person name="Letendre F."/>
            <person name="LeVine R."/>
            <person name="Lipovsky A."/>
            <person name="Liu X."/>
            <person name="Liu J."/>
            <person name="Liu S."/>
            <person name="Lokyitsang T."/>
            <person name="Lokyitsang Y."/>
            <person name="Lubonja R."/>
            <person name="Lui A."/>
            <person name="MacDonald P."/>
            <person name="Magnisalis V."/>
            <person name="Maru K."/>
            <person name="Matthews C."/>
            <person name="McCusker W."/>
            <person name="McDonough S."/>
            <person name="Mehta T."/>
            <person name="Meldrim J."/>
            <person name="Meneus L."/>
            <person name="Mihai O."/>
            <person name="Mihalev A."/>
            <person name="Mihova T."/>
            <person name="Mittelman R."/>
            <person name="Mlenga V."/>
            <person name="Montmayeur A."/>
            <person name="Mulrain L."/>
            <person name="Navidi A."/>
            <person name="Naylor J."/>
            <person name="Negash T."/>
            <person name="Nguyen T."/>
            <person name="Nguyen N."/>
            <person name="Nicol R."/>
            <person name="Norbu C."/>
            <person name="Norbu N."/>
            <person name="Novod N."/>
            <person name="O'Neill B."/>
            <person name="Osman S."/>
            <person name="Markiewicz E."/>
            <person name="Oyono O.L."/>
            <person name="Patti C."/>
            <person name="Phunkhang P."/>
            <person name="Pierre F."/>
            <person name="Priest M."/>
            <person name="Raghuraman S."/>
            <person name="Rege F."/>
            <person name="Reyes R."/>
            <person name="Rise C."/>
            <person name="Rogov P."/>
            <person name="Ross K."/>
            <person name="Ryan E."/>
            <person name="Settipalli S."/>
            <person name="Shea T."/>
            <person name="Sherpa N."/>
            <person name="Shi L."/>
            <person name="Shih D."/>
            <person name="Sparrow T."/>
            <person name="Spaulding J."/>
            <person name="Stalker J."/>
            <person name="Stange-Thomann N."/>
            <person name="Stavropoulos S."/>
            <person name="Stone C."/>
            <person name="Strader C."/>
            <person name="Tesfaye S."/>
            <person name="Thomson T."/>
            <person name="Thoulutsang Y."/>
            <person name="Thoulutsang D."/>
            <person name="Topham K."/>
            <person name="Topping I."/>
            <person name="Tsamla T."/>
            <person name="Vassiliev H."/>
            <person name="Vo A."/>
            <person name="Wangchuk T."/>
            <person name="Wangdi T."/>
            <person name="Weiand M."/>
            <person name="Wilkinson J."/>
            <person name="Wilson A."/>
            <person name="Yadav S."/>
            <person name="Young G."/>
            <person name="Yu Q."/>
            <person name="Zembek L."/>
            <person name="Zhong D."/>
            <person name="Zimmer A."/>
            <person name="Zwirko Z."/>
            <person name="Jaffe D.B."/>
            <person name="Alvarez P."/>
            <person name="Brockman W."/>
            <person name="Butler J."/>
            <person name="Chin C."/>
            <person name="Gnerre S."/>
            <person name="MacCallum I."/>
            <person name="Graves J.A."/>
            <person name="Ponting C.P."/>
            <person name="Breen M."/>
            <person name="Samollow P.B."/>
            <person name="Lander E.S."/>
            <person name="Lindblad-Toh K."/>
        </authorList>
    </citation>
    <scope>NUCLEOTIDE SEQUENCE [LARGE SCALE GENOMIC DNA]</scope>
</reference>
<dbReference type="GO" id="GO:0090730">
    <property type="term" value="C:Las1 complex"/>
    <property type="evidence" value="ECO:0007669"/>
    <property type="project" value="InterPro"/>
</dbReference>
<organism evidence="2 3">
    <name type="scientific">Monodelphis domestica</name>
    <name type="common">Gray short-tailed opossum</name>
    <dbReference type="NCBI Taxonomy" id="13616"/>
    <lineage>
        <taxon>Eukaryota</taxon>
        <taxon>Metazoa</taxon>
        <taxon>Chordata</taxon>
        <taxon>Craniata</taxon>
        <taxon>Vertebrata</taxon>
        <taxon>Euteleostomi</taxon>
        <taxon>Mammalia</taxon>
        <taxon>Metatheria</taxon>
        <taxon>Didelphimorphia</taxon>
        <taxon>Didelphidae</taxon>
        <taxon>Monodelphis</taxon>
    </lineage>
</organism>